<feature type="chain" id="PRO_5034764081" evidence="1">
    <location>
        <begin position="18"/>
        <end position="76"/>
    </location>
</feature>
<keyword evidence="3" id="KW-1185">Reference proteome</keyword>
<evidence type="ECO:0000313" key="3">
    <source>
        <dbReference type="Proteomes" id="UP000250043"/>
    </source>
</evidence>
<dbReference type="OrthoDB" id="10613591at2759"/>
<protein>
    <submittedName>
        <fullName evidence="2">Uncharacterized protein</fullName>
    </submittedName>
</protein>
<reference evidence="2 3" key="1">
    <citation type="submission" date="2016-07" db="EMBL/GenBank/DDBJ databases">
        <title>Draft genome of the white-rot fungus Obba rivulosa 3A-2.</title>
        <authorList>
            <consortium name="DOE Joint Genome Institute"/>
            <person name="Miettinen O."/>
            <person name="Riley R."/>
            <person name="Acob R."/>
            <person name="Barry K."/>
            <person name="Cullen D."/>
            <person name="De Vries R."/>
            <person name="Hainaut M."/>
            <person name="Hatakka A."/>
            <person name="Henrissat B."/>
            <person name="Hilden K."/>
            <person name="Kuo R."/>
            <person name="Labutti K."/>
            <person name="Lipzen A."/>
            <person name="Makela M.R."/>
            <person name="Sandor L."/>
            <person name="Spatafora J.W."/>
            <person name="Grigoriev I.V."/>
            <person name="Hibbett D.S."/>
        </authorList>
    </citation>
    <scope>NUCLEOTIDE SEQUENCE [LARGE SCALE GENOMIC DNA]</scope>
    <source>
        <strain evidence="2 3">3A-2</strain>
    </source>
</reference>
<dbReference type="EMBL" id="KV722393">
    <property type="protein sequence ID" value="OCH90986.1"/>
    <property type="molecule type" value="Genomic_DNA"/>
</dbReference>
<evidence type="ECO:0000256" key="1">
    <source>
        <dbReference type="SAM" id="SignalP"/>
    </source>
</evidence>
<feature type="non-terminal residue" evidence="2">
    <location>
        <position position="76"/>
    </location>
</feature>
<name>A0A8E2DLF5_9APHY</name>
<evidence type="ECO:0000313" key="2">
    <source>
        <dbReference type="EMBL" id="OCH90986.1"/>
    </source>
</evidence>
<proteinExistence type="predicted"/>
<dbReference type="Proteomes" id="UP000250043">
    <property type="component" value="Unassembled WGS sequence"/>
</dbReference>
<keyword evidence="1" id="KW-0732">Signal</keyword>
<organism evidence="2 3">
    <name type="scientific">Obba rivulosa</name>
    <dbReference type="NCBI Taxonomy" id="1052685"/>
    <lineage>
        <taxon>Eukaryota</taxon>
        <taxon>Fungi</taxon>
        <taxon>Dikarya</taxon>
        <taxon>Basidiomycota</taxon>
        <taxon>Agaricomycotina</taxon>
        <taxon>Agaricomycetes</taxon>
        <taxon>Polyporales</taxon>
        <taxon>Gelatoporiaceae</taxon>
        <taxon>Obba</taxon>
    </lineage>
</organism>
<dbReference type="AlphaFoldDB" id="A0A8E2DLF5"/>
<feature type="signal peptide" evidence="1">
    <location>
        <begin position="1"/>
        <end position="17"/>
    </location>
</feature>
<sequence length="76" mass="8825">YAYIYLTIACMVLDALSIPTIEVPCESLLFQVGRISTNYWSHLGSDVIEWIQVLQYHWKDKIVDYAQVNSTKIEEV</sequence>
<accession>A0A8E2DLF5</accession>
<gene>
    <name evidence="2" type="ORF">OBBRIDRAFT_704695</name>
</gene>
<feature type="non-terminal residue" evidence="2">
    <location>
        <position position="1"/>
    </location>
</feature>